<name>D6SK04_9BACT</name>
<organism evidence="2 3">
    <name type="scientific">Desulfonatronospira thiodismutans ASO3-1</name>
    <dbReference type="NCBI Taxonomy" id="555779"/>
    <lineage>
        <taxon>Bacteria</taxon>
        <taxon>Pseudomonadati</taxon>
        <taxon>Thermodesulfobacteriota</taxon>
        <taxon>Desulfovibrionia</taxon>
        <taxon>Desulfovibrionales</taxon>
        <taxon>Desulfonatronovibrionaceae</taxon>
        <taxon>Desulfonatronospira</taxon>
    </lineage>
</organism>
<dbReference type="InterPro" id="IPR025433">
    <property type="entry name" value="DUF4168"/>
</dbReference>
<evidence type="ECO:0000259" key="1">
    <source>
        <dbReference type="Pfam" id="PF13767"/>
    </source>
</evidence>
<evidence type="ECO:0000313" key="2">
    <source>
        <dbReference type="EMBL" id="EFI36207.1"/>
    </source>
</evidence>
<dbReference type="EMBL" id="ACJN02000001">
    <property type="protein sequence ID" value="EFI36207.1"/>
    <property type="molecule type" value="Genomic_DNA"/>
</dbReference>
<comment type="caution">
    <text evidence="2">The sequence shown here is derived from an EMBL/GenBank/DDBJ whole genome shotgun (WGS) entry which is preliminary data.</text>
</comment>
<accession>D6SK04</accession>
<sequence length="99" mass="11259">MQDSKNFMGSDIGESEMDKVAEAYKSIKSIKENVHKEMTALNDSDETLQKLEKAGEDMVRAVEQQGLDFETYNEAMEAVKTDDELRRSLNKRLQSSGEH</sequence>
<proteinExistence type="predicted"/>
<dbReference type="eggNOG" id="ENOG5031CUR">
    <property type="taxonomic scope" value="Bacteria"/>
</dbReference>
<dbReference type="Pfam" id="PF13767">
    <property type="entry name" value="DUF4168"/>
    <property type="match status" value="1"/>
</dbReference>
<gene>
    <name evidence="2" type="ORF">Dthio_PD3664</name>
</gene>
<feature type="domain" description="DUF4168" evidence="1">
    <location>
        <begin position="15"/>
        <end position="87"/>
    </location>
</feature>
<reference evidence="2" key="1">
    <citation type="submission" date="2010-05" db="EMBL/GenBank/DDBJ databases">
        <title>The draft genome of Desulfonatronospira thiodismutans ASO3-1.</title>
        <authorList>
            <consortium name="US DOE Joint Genome Institute (JGI-PGF)"/>
            <person name="Lucas S."/>
            <person name="Copeland A."/>
            <person name="Lapidus A."/>
            <person name="Cheng J.-F."/>
            <person name="Bruce D."/>
            <person name="Goodwin L."/>
            <person name="Pitluck S."/>
            <person name="Chertkov O."/>
            <person name="Brettin T."/>
            <person name="Detter J.C."/>
            <person name="Han C."/>
            <person name="Land M.L."/>
            <person name="Hauser L."/>
            <person name="Kyrpides N."/>
            <person name="Mikhailova N."/>
            <person name="Muyzer G."/>
            <person name="Woyke T."/>
        </authorList>
    </citation>
    <scope>NUCLEOTIDE SEQUENCE [LARGE SCALE GENOMIC DNA]</scope>
    <source>
        <strain evidence="2">ASO3-1</strain>
    </source>
</reference>
<evidence type="ECO:0000313" key="3">
    <source>
        <dbReference type="Proteomes" id="UP000005496"/>
    </source>
</evidence>
<dbReference type="RefSeq" id="WP_008869329.1">
    <property type="nucleotide sequence ID" value="NZ_ACJN02000001.1"/>
</dbReference>
<protein>
    <recommendedName>
        <fullName evidence="1">DUF4168 domain-containing protein</fullName>
    </recommendedName>
</protein>
<dbReference type="Proteomes" id="UP000005496">
    <property type="component" value="Unassembled WGS sequence"/>
</dbReference>
<dbReference type="AlphaFoldDB" id="D6SK04"/>
<keyword evidence="3" id="KW-1185">Reference proteome</keyword>